<gene>
    <name evidence="1" type="ORF">CBF35_06030</name>
</gene>
<dbReference type="AlphaFoldDB" id="A0A429ZRX8"/>
<keyword evidence="2" id="KW-1185">Reference proteome</keyword>
<dbReference type="Proteomes" id="UP000287239">
    <property type="component" value="Unassembled WGS sequence"/>
</dbReference>
<dbReference type="EMBL" id="NGJU01000007">
    <property type="protein sequence ID" value="RST96466.1"/>
    <property type="molecule type" value="Genomic_DNA"/>
</dbReference>
<organism evidence="1 2">
    <name type="scientific">Vagococcus salmoninarum</name>
    <dbReference type="NCBI Taxonomy" id="2739"/>
    <lineage>
        <taxon>Bacteria</taxon>
        <taxon>Bacillati</taxon>
        <taxon>Bacillota</taxon>
        <taxon>Bacilli</taxon>
        <taxon>Lactobacillales</taxon>
        <taxon>Enterococcaceae</taxon>
        <taxon>Vagococcus</taxon>
    </lineage>
</organism>
<evidence type="ECO:0000313" key="1">
    <source>
        <dbReference type="EMBL" id="RST96466.1"/>
    </source>
</evidence>
<protein>
    <submittedName>
        <fullName evidence="1">Uncharacterized protein</fullName>
    </submittedName>
</protein>
<dbReference type="RefSeq" id="WP_126779108.1">
    <property type="nucleotide sequence ID" value="NZ_NGJU01000007.1"/>
</dbReference>
<comment type="caution">
    <text evidence="1">The sequence shown here is derived from an EMBL/GenBank/DDBJ whole genome shotgun (WGS) entry which is preliminary data.</text>
</comment>
<dbReference type="GeneID" id="98567924"/>
<dbReference type="OrthoDB" id="2167828at2"/>
<evidence type="ECO:0000313" key="2">
    <source>
        <dbReference type="Proteomes" id="UP000287239"/>
    </source>
</evidence>
<reference evidence="1 2" key="1">
    <citation type="submission" date="2017-05" db="EMBL/GenBank/DDBJ databases">
        <title>Vagococcus spp. assemblies.</title>
        <authorList>
            <person name="Gulvik C.A."/>
        </authorList>
    </citation>
    <scope>NUCLEOTIDE SEQUENCE [LARGE SCALE GENOMIC DNA]</scope>
    <source>
        <strain evidence="1 2">NCFB 2777</strain>
    </source>
</reference>
<sequence>MRIKNSLNSYNETTAQKYILDNTPIISISSEIEVQYNWIEKKRTDEITGYKLYFVQEGISPFPVKFTKKPDLPPFLSEIKLNKLEAIEIRPNVYFRSAGIEVIK</sequence>
<name>A0A429ZRX8_9ENTE</name>
<proteinExistence type="predicted"/>
<accession>A0A429ZRX8</accession>